<dbReference type="PANTHER" id="PTHR37984:SF5">
    <property type="entry name" value="PROTEIN NYNRIN-LIKE"/>
    <property type="match status" value="1"/>
</dbReference>
<dbReference type="OrthoDB" id="5597136at2759"/>
<dbReference type="InterPro" id="IPR036875">
    <property type="entry name" value="Znf_CCHC_sf"/>
</dbReference>
<keyword evidence="9" id="KW-1185">Reference proteome</keyword>
<dbReference type="InterPro" id="IPR050951">
    <property type="entry name" value="Retrovirus_Pol_polyprotein"/>
</dbReference>
<dbReference type="Gene3D" id="1.10.340.70">
    <property type="match status" value="1"/>
</dbReference>
<dbReference type="Gene3D" id="3.30.420.10">
    <property type="entry name" value="Ribonuclease H-like superfamily/Ribonuclease H"/>
    <property type="match status" value="1"/>
</dbReference>
<keyword evidence="3" id="KW-0540">Nuclease</keyword>
<dbReference type="GO" id="GO:0016779">
    <property type="term" value="F:nucleotidyltransferase activity"/>
    <property type="evidence" value="ECO:0007669"/>
    <property type="project" value="UniProtKB-KW"/>
</dbReference>
<dbReference type="AlphaFoldDB" id="A0A1R1PFV5"/>
<dbReference type="InterPro" id="IPR001878">
    <property type="entry name" value="Znf_CCHC"/>
</dbReference>
<evidence type="ECO:0000256" key="1">
    <source>
        <dbReference type="ARBA" id="ARBA00022679"/>
    </source>
</evidence>
<dbReference type="CDD" id="cd00303">
    <property type="entry name" value="retropepsin_like"/>
    <property type="match status" value="1"/>
</dbReference>
<dbReference type="GO" id="GO:0008270">
    <property type="term" value="F:zinc ion binding"/>
    <property type="evidence" value="ECO:0007669"/>
    <property type="project" value="UniProtKB-KW"/>
</dbReference>
<gene>
    <name evidence="8" type="ORF">AX774_g6835</name>
</gene>
<feature type="domain" description="CCHC-type" evidence="7">
    <location>
        <begin position="249"/>
        <end position="265"/>
    </location>
</feature>
<dbReference type="InterPro" id="IPR012337">
    <property type="entry name" value="RNaseH-like_sf"/>
</dbReference>
<keyword evidence="5" id="KW-0862">Zinc</keyword>
<evidence type="ECO:0000256" key="2">
    <source>
        <dbReference type="ARBA" id="ARBA00022695"/>
    </source>
</evidence>
<keyword evidence="1" id="KW-0808">Transferase</keyword>
<keyword evidence="4" id="KW-0378">Hydrolase</keyword>
<proteinExistence type="predicted"/>
<dbReference type="InterPro" id="IPR036397">
    <property type="entry name" value="RNaseH_sf"/>
</dbReference>
<keyword evidence="4" id="KW-0255">Endonuclease</keyword>
<feature type="coiled-coil region" evidence="6">
    <location>
        <begin position="77"/>
        <end position="128"/>
    </location>
</feature>
<dbReference type="GO" id="GO:0003676">
    <property type="term" value="F:nucleic acid binding"/>
    <property type="evidence" value="ECO:0007669"/>
    <property type="project" value="InterPro"/>
</dbReference>
<evidence type="ECO:0000256" key="3">
    <source>
        <dbReference type="ARBA" id="ARBA00022722"/>
    </source>
</evidence>
<dbReference type="SUPFAM" id="SSF50630">
    <property type="entry name" value="Acid proteases"/>
    <property type="match status" value="1"/>
</dbReference>
<comment type="caution">
    <text evidence="8">The sequence shown here is derived from an EMBL/GenBank/DDBJ whole genome shotgun (WGS) entry which is preliminary data.</text>
</comment>
<keyword evidence="2" id="KW-0548">Nucleotidyltransferase</keyword>
<evidence type="ECO:0000256" key="6">
    <source>
        <dbReference type="SAM" id="Coils"/>
    </source>
</evidence>
<dbReference type="SUPFAM" id="SSF57756">
    <property type="entry name" value="Retrovirus zinc finger-like domains"/>
    <property type="match status" value="1"/>
</dbReference>
<evidence type="ECO:0000313" key="9">
    <source>
        <dbReference type="Proteomes" id="UP000188320"/>
    </source>
</evidence>
<evidence type="ECO:0000259" key="7">
    <source>
        <dbReference type="PROSITE" id="PS50158"/>
    </source>
</evidence>
<dbReference type="Gene3D" id="4.10.60.10">
    <property type="entry name" value="Zinc finger, CCHC-type"/>
    <property type="match status" value="1"/>
</dbReference>
<keyword evidence="5" id="KW-0863">Zinc-finger</keyword>
<dbReference type="Proteomes" id="UP000188320">
    <property type="component" value="Unassembled WGS sequence"/>
</dbReference>
<dbReference type="Pfam" id="PF08284">
    <property type="entry name" value="RVP_2"/>
    <property type="match status" value="1"/>
</dbReference>
<dbReference type="Gene3D" id="3.10.10.10">
    <property type="entry name" value="HIV Type 1 Reverse Transcriptase, subunit A, domain 1"/>
    <property type="match status" value="1"/>
</dbReference>
<protein>
    <submittedName>
        <fullName evidence="8">Gypsy retrotransposon integrase-like protein 1</fullName>
    </submittedName>
</protein>
<dbReference type="InterPro" id="IPR021109">
    <property type="entry name" value="Peptidase_aspartic_dom_sf"/>
</dbReference>
<keyword evidence="5" id="KW-0479">Metal-binding</keyword>
<evidence type="ECO:0000256" key="5">
    <source>
        <dbReference type="PROSITE-ProRule" id="PRU00047"/>
    </source>
</evidence>
<dbReference type="Pfam" id="PF17921">
    <property type="entry name" value="Integrase_H2C2"/>
    <property type="match status" value="1"/>
</dbReference>
<evidence type="ECO:0000256" key="4">
    <source>
        <dbReference type="ARBA" id="ARBA00022759"/>
    </source>
</evidence>
<name>A0A1R1PFV5_ZANCU</name>
<dbReference type="PANTHER" id="PTHR37984">
    <property type="entry name" value="PROTEIN CBG26694"/>
    <property type="match status" value="1"/>
</dbReference>
<dbReference type="PROSITE" id="PS50158">
    <property type="entry name" value="ZF_CCHC"/>
    <property type="match status" value="1"/>
</dbReference>
<dbReference type="Gene3D" id="2.40.70.10">
    <property type="entry name" value="Acid Proteases"/>
    <property type="match status" value="1"/>
</dbReference>
<dbReference type="EMBL" id="LSSK01001431">
    <property type="protein sequence ID" value="OMH79742.1"/>
    <property type="molecule type" value="Genomic_DNA"/>
</dbReference>
<organism evidence="8 9">
    <name type="scientific">Zancudomyces culisetae</name>
    <name type="common">Gut fungus</name>
    <name type="synonym">Smittium culisetae</name>
    <dbReference type="NCBI Taxonomy" id="1213189"/>
    <lineage>
        <taxon>Eukaryota</taxon>
        <taxon>Fungi</taxon>
        <taxon>Fungi incertae sedis</taxon>
        <taxon>Zoopagomycota</taxon>
        <taxon>Kickxellomycotina</taxon>
        <taxon>Harpellomycetes</taxon>
        <taxon>Harpellales</taxon>
        <taxon>Legeriomycetaceae</taxon>
        <taxon>Zancudomyces</taxon>
    </lineage>
</organism>
<accession>A0A1R1PFV5</accession>
<dbReference type="SUPFAM" id="SSF53098">
    <property type="entry name" value="Ribonuclease H-like"/>
    <property type="match status" value="1"/>
</dbReference>
<dbReference type="GO" id="GO:0004519">
    <property type="term" value="F:endonuclease activity"/>
    <property type="evidence" value="ECO:0007669"/>
    <property type="project" value="UniProtKB-KW"/>
</dbReference>
<reference evidence="9" key="1">
    <citation type="submission" date="2017-01" db="EMBL/GenBank/DDBJ databases">
        <authorList>
            <person name="Wang Y."/>
            <person name="White M."/>
            <person name="Kvist S."/>
            <person name="Moncalvo J.-M."/>
        </authorList>
    </citation>
    <scope>NUCLEOTIDE SEQUENCE [LARGE SCALE GENOMIC DNA]</scope>
    <source>
        <strain evidence="9">COL-18-3</strain>
    </source>
</reference>
<sequence length="856" mass="99292">MKNNTGSLFRQTAAPDLFSANAETDPKDWLERYDLIARINGWSDDDKVALVQLYLDKKEVLWFKKNKSKFTDWKSFCEAFKSKYSEEENELDAWEKIKTIKLKDYNSIEELEIDLEELLLKAKVSDKKTKWNALVSSLDTKLKRKILKAELKEWDEVVKHILQREKFERFAEEGSEEEAEDKVTNEKKVVRRHPNTSAGEPLVEALIEKFEKVSLNMIYKMDQTLERVNSMRYRNNNSSRTSELLRDGRCFHCQEKGHRKFECPDLRKPNRNNGKIQENQKINSIELLNTDTNAEKPTEDKEQEVWLVDKRSRETNEQGDVSKPTAKRYRTEAVKQEDIKMKEIAVKRTRVVNKKIPSMAVGVEKYSIRKDLMEFQPTIKLPQLLLEAPRIRSEYLELGKNVEQTQMNQFHVSEFRTTNCRALVEVYNEYVWAVVDTGAACSVINLGLLERLGLQVEQKSKQILVTADGGTHETAGKVFRVPISIAGYKFPVDLLVIERKDDFLVLGTDWFVEHQVKLDMSTKELTLPKEQADVIISISTKLPGVPQGELTELFIIFKENIDINMTDQFDDPRIQEVKERNKDLFISEIEELKQTDLVEHTITLTEERPIKQKPYRIPHHLREKVMTELEVMAANGVITPLEAKEEEPIDIFTLDYLYFSAIKEYLQNFNYPSGADEAFRKKLRNKARKYTLRGETLYKRSKGTLKEVLHERNIHDIVKTVHEESHHGIENTWRTVIQRYSGEGLYEVVKNVVMECLKCQYYKGNRVKRSKLTPIVGRRPFEIFGLDAVGPINPVSKSGNRFILTGIDYLTKWPVAQAVIQEFGVPAQIITDRGAGFLGEVAQNVTFQPDPEKRSD</sequence>
<evidence type="ECO:0000313" key="8">
    <source>
        <dbReference type="EMBL" id="OMH79742.1"/>
    </source>
</evidence>
<dbReference type="InterPro" id="IPR041588">
    <property type="entry name" value="Integrase_H2C2"/>
</dbReference>
<keyword evidence="6" id="KW-0175">Coiled coil</keyword>